<evidence type="ECO:0000313" key="2">
    <source>
        <dbReference type="EMBL" id="KFZ28790.1"/>
    </source>
</evidence>
<sequence length="255" mass="28098">MTKWSLCLLALVLHVSATTAAENLQIPTGHYQGVETTTFAHKVLFLREDGSGGLVTAHMSAAFSNPSRQTFTADAVNCSALRCTIRLAQSEVLLTPDVADGWHVIESFKNETGEHVLSEPYRLSTVATAPVAVRFVERNRDKVLQLQKQTEKRSALYLGVIDSGSSLKTVALFEHADGTFELENYATDRVVSVPHEKHALTGDVNGFELVPENALFKLRLHKIGSRLIGHQLFQQANGEVLDLQPAQFVRVQLTH</sequence>
<gene>
    <name evidence="2" type="ORF">IDAT_06190</name>
</gene>
<keyword evidence="3" id="KW-1185">Reference proteome</keyword>
<dbReference type="STRING" id="1517416.IDAT_06190"/>
<organism evidence="2 3">
    <name type="scientific">Pseudidiomarina atlantica</name>
    <dbReference type="NCBI Taxonomy" id="1517416"/>
    <lineage>
        <taxon>Bacteria</taxon>
        <taxon>Pseudomonadati</taxon>
        <taxon>Pseudomonadota</taxon>
        <taxon>Gammaproteobacteria</taxon>
        <taxon>Alteromonadales</taxon>
        <taxon>Idiomarinaceae</taxon>
        <taxon>Pseudidiomarina</taxon>
    </lineage>
</organism>
<dbReference type="EMBL" id="JPIN01000006">
    <property type="protein sequence ID" value="KFZ28790.1"/>
    <property type="molecule type" value="Genomic_DNA"/>
</dbReference>
<accession>A0A094IM72</accession>
<dbReference type="eggNOG" id="ENOG5032CNM">
    <property type="taxonomic scope" value="Bacteria"/>
</dbReference>
<dbReference type="RefSeq" id="WP_034731956.1">
    <property type="nucleotide sequence ID" value="NZ_JPIN01000006.1"/>
</dbReference>
<evidence type="ECO:0000256" key="1">
    <source>
        <dbReference type="SAM" id="SignalP"/>
    </source>
</evidence>
<feature type="chain" id="PRO_5001904469" evidence="1">
    <location>
        <begin position="21"/>
        <end position="255"/>
    </location>
</feature>
<dbReference type="OrthoDB" id="6307378at2"/>
<reference evidence="2 3" key="1">
    <citation type="submission" date="2014-06" db="EMBL/GenBank/DDBJ databases">
        <title>Draft genome sequence of Idiomarina sp. MCCC 1A10513.</title>
        <authorList>
            <person name="Du J."/>
            <person name="Lai Q."/>
            <person name="Shao Z."/>
        </authorList>
    </citation>
    <scope>NUCLEOTIDE SEQUENCE [LARGE SCALE GENOMIC DNA]</scope>
    <source>
        <strain evidence="2 3">MCCC 1A10513</strain>
    </source>
</reference>
<comment type="caution">
    <text evidence="2">The sequence shown here is derived from an EMBL/GenBank/DDBJ whole genome shotgun (WGS) entry which is preliminary data.</text>
</comment>
<protein>
    <submittedName>
        <fullName evidence="2">Uncharacterized protein</fullName>
    </submittedName>
</protein>
<feature type="signal peptide" evidence="1">
    <location>
        <begin position="1"/>
        <end position="20"/>
    </location>
</feature>
<keyword evidence="1" id="KW-0732">Signal</keyword>
<dbReference type="AlphaFoldDB" id="A0A094IM72"/>
<name>A0A094IM72_9GAMM</name>
<proteinExistence type="predicted"/>
<evidence type="ECO:0000313" key="3">
    <source>
        <dbReference type="Proteomes" id="UP000053718"/>
    </source>
</evidence>
<dbReference type="Proteomes" id="UP000053718">
    <property type="component" value="Unassembled WGS sequence"/>
</dbReference>